<name>A0A7J7NGL0_9MAGN</name>
<proteinExistence type="predicted"/>
<evidence type="ECO:0000313" key="2">
    <source>
        <dbReference type="EMBL" id="KAF6166164.1"/>
    </source>
</evidence>
<dbReference type="AlphaFoldDB" id="A0A7J7NGL0"/>
<dbReference type="EMBL" id="JACGCM010000811">
    <property type="protein sequence ID" value="KAF6166164.1"/>
    <property type="molecule type" value="Genomic_DNA"/>
</dbReference>
<reference evidence="2 3" key="1">
    <citation type="journal article" date="2020" name="IScience">
        <title>Genome Sequencing of the Endangered Kingdonia uniflora (Circaeasteraceae, Ranunculales) Reveals Potential Mechanisms of Evolutionary Specialization.</title>
        <authorList>
            <person name="Sun Y."/>
            <person name="Deng T."/>
            <person name="Zhang A."/>
            <person name="Moore M.J."/>
            <person name="Landis J.B."/>
            <person name="Lin N."/>
            <person name="Zhang H."/>
            <person name="Zhang X."/>
            <person name="Huang J."/>
            <person name="Zhang X."/>
            <person name="Sun H."/>
            <person name="Wang H."/>
        </authorList>
    </citation>
    <scope>NUCLEOTIDE SEQUENCE [LARGE SCALE GENOMIC DNA]</scope>
    <source>
        <strain evidence="2">TB1705</strain>
        <tissue evidence="2">Leaf</tissue>
    </source>
</reference>
<protein>
    <submittedName>
        <fullName evidence="2">Uncharacterized protein</fullName>
    </submittedName>
</protein>
<evidence type="ECO:0000256" key="1">
    <source>
        <dbReference type="SAM" id="Phobius"/>
    </source>
</evidence>
<dbReference type="Proteomes" id="UP000541444">
    <property type="component" value="Unassembled WGS sequence"/>
</dbReference>
<keyword evidence="1" id="KW-0472">Membrane</keyword>
<gene>
    <name evidence="2" type="ORF">GIB67_023874</name>
</gene>
<evidence type="ECO:0000313" key="3">
    <source>
        <dbReference type="Proteomes" id="UP000541444"/>
    </source>
</evidence>
<keyword evidence="1" id="KW-1133">Transmembrane helix</keyword>
<accession>A0A7J7NGL0</accession>
<feature type="transmembrane region" description="Helical" evidence="1">
    <location>
        <begin position="20"/>
        <end position="41"/>
    </location>
</feature>
<keyword evidence="1" id="KW-0812">Transmembrane</keyword>
<organism evidence="2 3">
    <name type="scientific">Kingdonia uniflora</name>
    <dbReference type="NCBI Taxonomy" id="39325"/>
    <lineage>
        <taxon>Eukaryota</taxon>
        <taxon>Viridiplantae</taxon>
        <taxon>Streptophyta</taxon>
        <taxon>Embryophyta</taxon>
        <taxon>Tracheophyta</taxon>
        <taxon>Spermatophyta</taxon>
        <taxon>Magnoliopsida</taxon>
        <taxon>Ranunculales</taxon>
        <taxon>Circaeasteraceae</taxon>
        <taxon>Kingdonia</taxon>
    </lineage>
</organism>
<comment type="caution">
    <text evidence="2">The sequence shown here is derived from an EMBL/GenBank/DDBJ whole genome shotgun (WGS) entry which is preliminary data.</text>
</comment>
<sequence>MVFTFLITQVFLQMLCHFKFGLFVYFAAFTVIVLLFCTSSYQKLEVFQLKRCR</sequence>
<dbReference type="OrthoDB" id="684645at2759"/>
<keyword evidence="3" id="KW-1185">Reference proteome</keyword>